<dbReference type="Gramene" id="TVU00059">
    <property type="protein sequence ID" value="TVU00059"/>
    <property type="gene ID" value="EJB05_54552"/>
</dbReference>
<evidence type="ECO:0000256" key="1">
    <source>
        <dbReference type="SAM" id="MobiDB-lite"/>
    </source>
</evidence>
<gene>
    <name evidence="2" type="ORF">EJB05_54552</name>
</gene>
<dbReference type="EMBL" id="RWGY01000639">
    <property type="protein sequence ID" value="TVU00059.1"/>
    <property type="molecule type" value="Genomic_DNA"/>
</dbReference>
<evidence type="ECO:0000313" key="3">
    <source>
        <dbReference type="Proteomes" id="UP000324897"/>
    </source>
</evidence>
<comment type="caution">
    <text evidence="2">The sequence shown here is derived from an EMBL/GenBank/DDBJ whole genome shotgun (WGS) entry which is preliminary data.</text>
</comment>
<dbReference type="PANTHER" id="PTHR34591:SF21">
    <property type="entry name" value="F-BOX DOMAIN CONTAINING PROTEIN, EXPRESSED"/>
    <property type="match status" value="1"/>
</dbReference>
<reference evidence="2 3" key="1">
    <citation type="journal article" date="2019" name="Sci. Rep.">
        <title>A high-quality genome of Eragrostis curvula grass provides insights into Poaceae evolution and supports new strategies to enhance forage quality.</title>
        <authorList>
            <person name="Carballo J."/>
            <person name="Santos B.A.C.M."/>
            <person name="Zappacosta D."/>
            <person name="Garbus I."/>
            <person name="Selva J.P."/>
            <person name="Gallo C.A."/>
            <person name="Diaz A."/>
            <person name="Albertini E."/>
            <person name="Caccamo M."/>
            <person name="Echenique V."/>
        </authorList>
    </citation>
    <scope>NUCLEOTIDE SEQUENCE [LARGE SCALE GENOMIC DNA]</scope>
    <source>
        <strain evidence="3">cv. Victoria</strain>
        <tissue evidence="2">Leaf</tissue>
    </source>
</reference>
<evidence type="ECO:0000313" key="2">
    <source>
        <dbReference type="EMBL" id="TVU00059.1"/>
    </source>
</evidence>
<accession>A0A5J9SM84</accession>
<dbReference type="Proteomes" id="UP000324897">
    <property type="component" value="Unassembled WGS sequence"/>
</dbReference>
<sequence length="442" mass="51075">MPARRRYWGTPYRPLLPRKAYGLAINYIDDYRPHLFSQSSSPANGSPKIDGLLSFLPKEETSSATGWWSFLDHCNGLLLCAIAWESKLCACNPATRRWTRRDHAGAYLAFDPAVSTHYQVILIPVLPEAPEPKYRRKVDEELDHDPWRLMEAPKPKDCGKVEDESGDDPWRLMEWPPSTWRMNVFSSSTGQWEERAFVRKGEPAGIIQDMRLDRFEPTWTGPRQRYAVSWNGALYVHCRGSFISRFDLSKGKYQVFKTPVNYVKGVKASRVRLKKTKTPTDMKDVKPYLGRHIEWELKHEVDVGWLLDTNGRQLYGSWMVEEEEEEDNIDEDDISGTSSDEDIEWDSENDDFITLEDDAKEDYGGRVDILGFHPSKKVVFMATSLFEVAAYHLDSSKFQYLGYSRPECYYLNYSNGIYESFVYTPCMIGDLLHGDNNTRQSS</sequence>
<dbReference type="AlphaFoldDB" id="A0A5J9SM84"/>
<keyword evidence="3" id="KW-1185">Reference proteome</keyword>
<proteinExistence type="predicted"/>
<dbReference type="PANTHER" id="PTHR34591">
    <property type="entry name" value="OS03G0653100 PROTEIN-RELATED"/>
    <property type="match status" value="1"/>
</dbReference>
<protein>
    <submittedName>
        <fullName evidence="2">Uncharacterized protein</fullName>
    </submittedName>
</protein>
<name>A0A5J9SM84_9POAL</name>
<dbReference type="OrthoDB" id="641320at2759"/>
<feature type="region of interest" description="Disordered" evidence="1">
    <location>
        <begin position="323"/>
        <end position="344"/>
    </location>
</feature>
<feature type="non-terminal residue" evidence="2">
    <location>
        <position position="1"/>
    </location>
</feature>
<organism evidence="2 3">
    <name type="scientific">Eragrostis curvula</name>
    <name type="common">weeping love grass</name>
    <dbReference type="NCBI Taxonomy" id="38414"/>
    <lineage>
        <taxon>Eukaryota</taxon>
        <taxon>Viridiplantae</taxon>
        <taxon>Streptophyta</taxon>
        <taxon>Embryophyta</taxon>
        <taxon>Tracheophyta</taxon>
        <taxon>Spermatophyta</taxon>
        <taxon>Magnoliopsida</taxon>
        <taxon>Liliopsida</taxon>
        <taxon>Poales</taxon>
        <taxon>Poaceae</taxon>
        <taxon>PACMAD clade</taxon>
        <taxon>Chloridoideae</taxon>
        <taxon>Eragrostideae</taxon>
        <taxon>Eragrostidinae</taxon>
        <taxon>Eragrostis</taxon>
    </lineage>
</organism>